<dbReference type="InterPro" id="IPR002347">
    <property type="entry name" value="SDR_fam"/>
</dbReference>
<accession>A0A6A6IG35</accession>
<gene>
    <name evidence="3" type="ORF">BU26DRAFT_519485</name>
</gene>
<dbReference type="SUPFAM" id="SSF51735">
    <property type="entry name" value="NAD(P)-binding Rossmann-fold domains"/>
    <property type="match status" value="1"/>
</dbReference>
<dbReference type="PRINTS" id="PR00081">
    <property type="entry name" value="GDHRDH"/>
</dbReference>
<dbReference type="OrthoDB" id="417891at2759"/>
<dbReference type="GO" id="GO:0016491">
    <property type="term" value="F:oxidoreductase activity"/>
    <property type="evidence" value="ECO:0007669"/>
    <property type="project" value="UniProtKB-KW"/>
</dbReference>
<evidence type="ECO:0000313" key="3">
    <source>
        <dbReference type="EMBL" id="KAF2249401.1"/>
    </source>
</evidence>
<name>A0A6A6IG35_9PLEO</name>
<dbReference type="EMBL" id="ML987195">
    <property type="protein sequence ID" value="KAF2249401.1"/>
    <property type="molecule type" value="Genomic_DNA"/>
</dbReference>
<organism evidence="3 4">
    <name type="scientific">Trematosphaeria pertusa</name>
    <dbReference type="NCBI Taxonomy" id="390896"/>
    <lineage>
        <taxon>Eukaryota</taxon>
        <taxon>Fungi</taxon>
        <taxon>Dikarya</taxon>
        <taxon>Ascomycota</taxon>
        <taxon>Pezizomycotina</taxon>
        <taxon>Dothideomycetes</taxon>
        <taxon>Pleosporomycetidae</taxon>
        <taxon>Pleosporales</taxon>
        <taxon>Massarineae</taxon>
        <taxon>Trematosphaeriaceae</taxon>
        <taxon>Trematosphaeria</taxon>
    </lineage>
</organism>
<comment type="similarity">
    <text evidence="1">Belongs to the short-chain dehydrogenases/reductases (SDR) family.</text>
</comment>
<dbReference type="Proteomes" id="UP000800094">
    <property type="component" value="Unassembled WGS sequence"/>
</dbReference>
<dbReference type="InterPro" id="IPR036291">
    <property type="entry name" value="NAD(P)-bd_dom_sf"/>
</dbReference>
<dbReference type="AlphaFoldDB" id="A0A6A6IG35"/>
<proteinExistence type="inferred from homology"/>
<evidence type="ECO:0000313" key="4">
    <source>
        <dbReference type="Proteomes" id="UP000800094"/>
    </source>
</evidence>
<dbReference type="Pfam" id="PF00106">
    <property type="entry name" value="adh_short"/>
    <property type="match status" value="1"/>
</dbReference>
<reference evidence="3" key="1">
    <citation type="journal article" date="2020" name="Stud. Mycol.">
        <title>101 Dothideomycetes genomes: a test case for predicting lifestyles and emergence of pathogens.</title>
        <authorList>
            <person name="Haridas S."/>
            <person name="Albert R."/>
            <person name="Binder M."/>
            <person name="Bloem J."/>
            <person name="Labutti K."/>
            <person name="Salamov A."/>
            <person name="Andreopoulos B."/>
            <person name="Baker S."/>
            <person name="Barry K."/>
            <person name="Bills G."/>
            <person name="Bluhm B."/>
            <person name="Cannon C."/>
            <person name="Castanera R."/>
            <person name="Culley D."/>
            <person name="Daum C."/>
            <person name="Ezra D."/>
            <person name="Gonzalez J."/>
            <person name="Henrissat B."/>
            <person name="Kuo A."/>
            <person name="Liang C."/>
            <person name="Lipzen A."/>
            <person name="Lutzoni F."/>
            <person name="Magnuson J."/>
            <person name="Mondo S."/>
            <person name="Nolan M."/>
            <person name="Ohm R."/>
            <person name="Pangilinan J."/>
            <person name="Park H.-J."/>
            <person name="Ramirez L."/>
            <person name="Alfaro M."/>
            <person name="Sun H."/>
            <person name="Tritt A."/>
            <person name="Yoshinaga Y."/>
            <person name="Zwiers L.-H."/>
            <person name="Turgeon B."/>
            <person name="Goodwin S."/>
            <person name="Spatafora J."/>
            <person name="Crous P."/>
            <person name="Grigoriev I."/>
        </authorList>
    </citation>
    <scope>NUCLEOTIDE SEQUENCE</scope>
    <source>
        <strain evidence="3">CBS 122368</strain>
    </source>
</reference>
<dbReference type="Gene3D" id="3.40.50.720">
    <property type="entry name" value="NAD(P)-binding Rossmann-like Domain"/>
    <property type="match status" value="1"/>
</dbReference>
<dbReference type="RefSeq" id="XP_033684405.1">
    <property type="nucleotide sequence ID" value="XM_033829063.1"/>
</dbReference>
<keyword evidence="4" id="KW-1185">Reference proteome</keyword>
<evidence type="ECO:0000256" key="2">
    <source>
        <dbReference type="ARBA" id="ARBA00023002"/>
    </source>
</evidence>
<keyword evidence="2" id="KW-0560">Oxidoreductase</keyword>
<protein>
    <submittedName>
        <fullName evidence="3">NAD(P)-binding protein</fullName>
    </submittedName>
</protein>
<dbReference type="PANTHER" id="PTHR43180">
    <property type="entry name" value="3-OXOACYL-(ACYL-CARRIER-PROTEIN) REDUCTASE (AFU_ORTHOLOGUE AFUA_6G11210)"/>
    <property type="match status" value="1"/>
</dbReference>
<evidence type="ECO:0000256" key="1">
    <source>
        <dbReference type="ARBA" id="ARBA00006484"/>
    </source>
</evidence>
<sequence>MASPFQRADGGPKTVIVTGGAGGIGAQTIRTFHSKGCNVVIADLPHSQNAAESLISSLSEPGRSMYYPTNIVDWENMRALFRETKKRFGQVDIVIANAGMMESKGFFEFEEEESGELKEPMEAYRVLDVNLKGTMNTLRLAMHAMKSNSPDTDGSRGFVILIASTSGYFGGTGVVSYIATKHGVVGLARASQRVANQLGVRVNVVAPFFTPTYITGGYSEEWTKRGLPANTVEDVANTIVATSSDPERKGHSVMVAGQFVREIETARAALTTQWLGEDIADVMAKGGKFFDDMGGYTLPKPRM</sequence>
<dbReference type="PANTHER" id="PTHR43180:SF63">
    <property type="entry name" value="DEHYDROGENASE_REDUCTASE FAMILY PROTEIN, PUTATIVE (AFU_ORTHOLOGUE AFUA_6G03520)-RELATED"/>
    <property type="match status" value="1"/>
</dbReference>
<dbReference type="GeneID" id="54582393"/>